<dbReference type="RefSeq" id="WP_129026467.1">
    <property type="nucleotide sequence ID" value="NZ_SDHY01000002.1"/>
</dbReference>
<reference evidence="7 8" key="1">
    <citation type="submission" date="2019-01" db="EMBL/GenBank/DDBJ databases">
        <title>Cytophagaceae bacterium strain CAR-16.</title>
        <authorList>
            <person name="Chen W.-M."/>
        </authorList>
    </citation>
    <scope>NUCLEOTIDE SEQUENCE [LARGE SCALE GENOMIC DNA]</scope>
    <source>
        <strain evidence="7 8">CAR-16</strain>
    </source>
</reference>
<comment type="caution">
    <text evidence="7">The sequence shown here is derived from an EMBL/GenBank/DDBJ whole genome shotgun (WGS) entry which is preliminary data.</text>
</comment>
<feature type="transmembrane region" description="Helical" evidence="6">
    <location>
        <begin position="317"/>
        <end position="339"/>
    </location>
</feature>
<dbReference type="EMBL" id="SDHY01000002">
    <property type="protein sequence ID" value="RXK50857.1"/>
    <property type="molecule type" value="Genomic_DNA"/>
</dbReference>
<evidence type="ECO:0000256" key="6">
    <source>
        <dbReference type="SAM" id="Phobius"/>
    </source>
</evidence>
<dbReference type="PANTHER" id="PTHR30250">
    <property type="entry name" value="PST FAMILY PREDICTED COLANIC ACID TRANSPORTER"/>
    <property type="match status" value="1"/>
</dbReference>
<name>A0A4Q1C152_9BACT</name>
<keyword evidence="2" id="KW-1003">Cell membrane</keyword>
<feature type="transmembrane region" description="Helical" evidence="6">
    <location>
        <begin position="114"/>
        <end position="134"/>
    </location>
</feature>
<keyword evidence="8" id="KW-1185">Reference proteome</keyword>
<dbReference type="PANTHER" id="PTHR30250:SF11">
    <property type="entry name" value="O-ANTIGEN TRANSPORTER-RELATED"/>
    <property type="match status" value="1"/>
</dbReference>
<feature type="transmembrane region" description="Helical" evidence="6">
    <location>
        <begin position="444"/>
        <end position="462"/>
    </location>
</feature>
<protein>
    <submittedName>
        <fullName evidence="7">Polysaccharide biosynthesis protein</fullName>
    </submittedName>
</protein>
<dbReference type="Proteomes" id="UP000289455">
    <property type="component" value="Unassembled WGS sequence"/>
</dbReference>
<feature type="transmembrane region" description="Helical" evidence="6">
    <location>
        <begin position="146"/>
        <end position="170"/>
    </location>
</feature>
<feature type="transmembrane region" description="Helical" evidence="6">
    <location>
        <begin position="348"/>
        <end position="370"/>
    </location>
</feature>
<feature type="transmembrane region" description="Helical" evidence="6">
    <location>
        <begin position="12"/>
        <end position="35"/>
    </location>
</feature>
<evidence type="ECO:0000256" key="1">
    <source>
        <dbReference type="ARBA" id="ARBA00004651"/>
    </source>
</evidence>
<feature type="transmembrane region" description="Helical" evidence="6">
    <location>
        <begin position="382"/>
        <end position="404"/>
    </location>
</feature>
<keyword evidence="4 6" id="KW-1133">Transmembrane helix</keyword>
<proteinExistence type="predicted"/>
<dbReference type="OrthoDB" id="9814608at2"/>
<dbReference type="AlphaFoldDB" id="A0A4Q1C152"/>
<evidence type="ECO:0000313" key="8">
    <source>
        <dbReference type="Proteomes" id="UP000289455"/>
    </source>
</evidence>
<feature type="transmembrane region" description="Helical" evidence="6">
    <location>
        <begin position="469"/>
        <end position="485"/>
    </location>
</feature>
<accession>A0A4Q1C152</accession>
<feature type="transmembrane region" description="Helical" evidence="6">
    <location>
        <begin position="78"/>
        <end position="99"/>
    </location>
</feature>
<evidence type="ECO:0000256" key="3">
    <source>
        <dbReference type="ARBA" id="ARBA00022692"/>
    </source>
</evidence>
<evidence type="ECO:0000256" key="5">
    <source>
        <dbReference type="ARBA" id="ARBA00023136"/>
    </source>
</evidence>
<organism evidence="7 8">
    <name type="scientific">Aquirufa rosea</name>
    <dbReference type="NCBI Taxonomy" id="2509241"/>
    <lineage>
        <taxon>Bacteria</taxon>
        <taxon>Pseudomonadati</taxon>
        <taxon>Bacteroidota</taxon>
        <taxon>Cytophagia</taxon>
        <taxon>Cytophagales</taxon>
        <taxon>Flectobacillaceae</taxon>
        <taxon>Aquirufa</taxon>
    </lineage>
</organism>
<feature type="transmembrane region" description="Helical" evidence="6">
    <location>
        <begin position="47"/>
        <end position="66"/>
    </location>
</feature>
<keyword evidence="3 6" id="KW-0812">Transmembrane</keyword>
<gene>
    <name evidence="7" type="ORF">ESB04_04195</name>
</gene>
<keyword evidence="5 6" id="KW-0472">Membrane</keyword>
<feature type="transmembrane region" description="Helical" evidence="6">
    <location>
        <begin position="411"/>
        <end position="432"/>
    </location>
</feature>
<sequence length="500" mass="56983">MSILKKLAGETLSYGFSTILGRSLNFLLVFVHTWAFLPAELGINVKLYGYMAIANIIYTYGMETAYFRFAKEAHQKYYNIILSAIILSSGLFTLILFLFSDPLMAQLGYAGKGVFLKWLALILAIDAITAIPFARLRLEQKIKKFVLAKIISILINVGLNLFFLVGLKPLHDGLWGANWPHFLHDLYDPSIGAGYIFLANLLANASLFYWLGAEFKSFQWEWSWAEFKSLWIYSYPIMFMSLAAMFNVMFDRLLLEEYLPEGFYPGQSSQDALGIYGNCYKLSVFMSLAIQAFKYSAEPFFLGQKNSSNSKENLALVTHWFVIVCTFLWVGVSSNLFWIQQLFLKRAIYWEGIGVVPILLLANLLLGIYYTQSVWFKQTNKTYMGTIITLVGLTVTILGNIIWIPVYGYMACAWSFLLSSAIMTLMCYWGGQIYDPTPYRWKEMLLYLVLGALAIISGRLLVDIRIPKLLSQNVGLLLLLLFMMLKELDWKGGKPSIKIN</sequence>
<feature type="transmembrane region" description="Helical" evidence="6">
    <location>
        <begin position="190"/>
        <end position="211"/>
    </location>
</feature>
<evidence type="ECO:0000256" key="2">
    <source>
        <dbReference type="ARBA" id="ARBA00022475"/>
    </source>
</evidence>
<dbReference type="InterPro" id="IPR050833">
    <property type="entry name" value="Poly_Biosynth_Transport"/>
</dbReference>
<evidence type="ECO:0000313" key="7">
    <source>
        <dbReference type="EMBL" id="RXK50857.1"/>
    </source>
</evidence>
<dbReference type="Pfam" id="PF13440">
    <property type="entry name" value="Polysacc_synt_3"/>
    <property type="match status" value="1"/>
</dbReference>
<evidence type="ECO:0000256" key="4">
    <source>
        <dbReference type="ARBA" id="ARBA00022989"/>
    </source>
</evidence>
<dbReference type="GO" id="GO:0005886">
    <property type="term" value="C:plasma membrane"/>
    <property type="evidence" value="ECO:0007669"/>
    <property type="project" value="UniProtKB-SubCell"/>
</dbReference>
<comment type="subcellular location">
    <subcellularLocation>
        <location evidence="1">Cell membrane</location>
        <topology evidence="1">Multi-pass membrane protein</topology>
    </subcellularLocation>
</comment>
<feature type="transmembrane region" description="Helical" evidence="6">
    <location>
        <begin position="232"/>
        <end position="250"/>
    </location>
</feature>